<protein>
    <submittedName>
        <fullName evidence="2">Uncharacterized protein</fullName>
    </submittedName>
</protein>
<feature type="compositionally biased region" description="Basic residues" evidence="1">
    <location>
        <begin position="12"/>
        <end position="22"/>
    </location>
</feature>
<keyword evidence="3" id="KW-1185">Reference proteome</keyword>
<dbReference type="EMBL" id="JANPWB010000014">
    <property type="protein sequence ID" value="KAJ1097974.1"/>
    <property type="molecule type" value="Genomic_DNA"/>
</dbReference>
<name>A0AAV7M4D3_PLEWA</name>
<gene>
    <name evidence="2" type="ORF">NDU88_003090</name>
</gene>
<proteinExistence type="predicted"/>
<dbReference type="AlphaFoldDB" id="A0AAV7M4D3"/>
<evidence type="ECO:0000313" key="2">
    <source>
        <dbReference type="EMBL" id="KAJ1097974.1"/>
    </source>
</evidence>
<evidence type="ECO:0000313" key="3">
    <source>
        <dbReference type="Proteomes" id="UP001066276"/>
    </source>
</evidence>
<accession>A0AAV7M4D3</accession>
<organism evidence="2 3">
    <name type="scientific">Pleurodeles waltl</name>
    <name type="common">Iberian ribbed newt</name>
    <dbReference type="NCBI Taxonomy" id="8319"/>
    <lineage>
        <taxon>Eukaryota</taxon>
        <taxon>Metazoa</taxon>
        <taxon>Chordata</taxon>
        <taxon>Craniata</taxon>
        <taxon>Vertebrata</taxon>
        <taxon>Euteleostomi</taxon>
        <taxon>Amphibia</taxon>
        <taxon>Batrachia</taxon>
        <taxon>Caudata</taxon>
        <taxon>Salamandroidea</taxon>
        <taxon>Salamandridae</taxon>
        <taxon>Pleurodelinae</taxon>
        <taxon>Pleurodeles</taxon>
    </lineage>
</organism>
<reference evidence="2" key="1">
    <citation type="journal article" date="2022" name="bioRxiv">
        <title>Sequencing and chromosome-scale assembly of the giantPleurodeles waltlgenome.</title>
        <authorList>
            <person name="Brown T."/>
            <person name="Elewa A."/>
            <person name="Iarovenko S."/>
            <person name="Subramanian E."/>
            <person name="Araus A.J."/>
            <person name="Petzold A."/>
            <person name="Susuki M."/>
            <person name="Suzuki K.-i.T."/>
            <person name="Hayashi T."/>
            <person name="Toyoda A."/>
            <person name="Oliveira C."/>
            <person name="Osipova E."/>
            <person name="Leigh N.D."/>
            <person name="Simon A."/>
            <person name="Yun M.H."/>
        </authorList>
    </citation>
    <scope>NUCLEOTIDE SEQUENCE</scope>
    <source>
        <strain evidence="2">20211129_DDA</strain>
        <tissue evidence="2">Liver</tissue>
    </source>
</reference>
<dbReference type="Proteomes" id="UP001066276">
    <property type="component" value="Chromosome 10"/>
</dbReference>
<evidence type="ECO:0000256" key="1">
    <source>
        <dbReference type="SAM" id="MobiDB-lite"/>
    </source>
</evidence>
<feature type="region of interest" description="Disordered" evidence="1">
    <location>
        <begin position="1"/>
        <end position="46"/>
    </location>
</feature>
<comment type="caution">
    <text evidence="2">The sequence shown here is derived from an EMBL/GenBank/DDBJ whole genome shotgun (WGS) entry which is preliminary data.</text>
</comment>
<sequence>MRKVLLLGPQRCRARPRPRKPHPVGPLLRGSTSRQADEKRRVKGRGKPLNWTGAWGVLVAVTGGRITFRKERQTTGDAMQYDTPNGGSLPSPSSRLASLLALLMLLSALGTRLLSREPPGAADVQHPSRADISRLFFPRVQSNTFIRLEWEISTRKT</sequence>